<dbReference type="InterPro" id="IPR011013">
    <property type="entry name" value="Gal_mutarotase_sf_dom"/>
</dbReference>
<dbReference type="GO" id="GO:0030246">
    <property type="term" value="F:carbohydrate binding"/>
    <property type="evidence" value="ECO:0007669"/>
    <property type="project" value="InterPro"/>
</dbReference>
<sequence>MQMRSIRNFNTRYTSGVIPRFLTRGPIQDTAHLFCPSIYQKVLLKKVRGSLGQQVNMLLRVDIRGAKNTELLMRIETNLDSPRFYADSAGLQLLRRQRYDSLEDAANFYPMPSAAVLEDNHKRITVVSNVAHGVSPLNSGMDIALDRILNQDDGKGLGSGPDSLLLDMVPVEMRFSLLIENIEKIGSQAYSTYHTSAGHLSVQNVLYPPVITFGSAAVPPLHAQAALPCNFQLLTVRTVANEKKLLTIYNSGTVCNTNTTTTCSGDFKKGLISYLRALAVAKVQETNLAGTPTSSEIPVDEYTPFVEPYKFLSLLLSFSN</sequence>
<evidence type="ECO:0000259" key="1">
    <source>
        <dbReference type="Pfam" id="PF07748"/>
    </source>
</evidence>
<dbReference type="GO" id="GO:0000139">
    <property type="term" value="C:Golgi membrane"/>
    <property type="evidence" value="ECO:0007669"/>
    <property type="project" value="TreeGrafter"/>
</dbReference>
<dbReference type="PANTHER" id="PTHR11607:SF71">
    <property type="entry name" value="ALPHA-MANNOSIDASE"/>
    <property type="match status" value="1"/>
</dbReference>
<dbReference type="Pfam" id="PF07748">
    <property type="entry name" value="Glyco_hydro_38C"/>
    <property type="match status" value="1"/>
</dbReference>
<dbReference type="SUPFAM" id="SSF74650">
    <property type="entry name" value="Galactose mutarotase-like"/>
    <property type="match status" value="1"/>
</dbReference>
<accession>A0A0B1TFU9</accession>
<organism evidence="2 3">
    <name type="scientific">Oesophagostomum dentatum</name>
    <name type="common">Nodular worm</name>
    <dbReference type="NCBI Taxonomy" id="61180"/>
    <lineage>
        <taxon>Eukaryota</taxon>
        <taxon>Metazoa</taxon>
        <taxon>Ecdysozoa</taxon>
        <taxon>Nematoda</taxon>
        <taxon>Chromadorea</taxon>
        <taxon>Rhabditida</taxon>
        <taxon>Rhabditina</taxon>
        <taxon>Rhabditomorpha</taxon>
        <taxon>Strongyloidea</taxon>
        <taxon>Strongylidae</taxon>
        <taxon>Oesophagostomum</taxon>
    </lineage>
</organism>
<dbReference type="EMBL" id="KN550245">
    <property type="protein sequence ID" value="KHJ94667.1"/>
    <property type="molecule type" value="Genomic_DNA"/>
</dbReference>
<dbReference type="GO" id="GO:0006491">
    <property type="term" value="P:N-glycan processing"/>
    <property type="evidence" value="ECO:0007669"/>
    <property type="project" value="TreeGrafter"/>
</dbReference>
<dbReference type="GO" id="GO:0006013">
    <property type="term" value="P:mannose metabolic process"/>
    <property type="evidence" value="ECO:0007669"/>
    <property type="project" value="InterPro"/>
</dbReference>
<feature type="domain" description="Glycosyl hydrolase family 38 C-terminal" evidence="1">
    <location>
        <begin position="23"/>
        <end position="154"/>
    </location>
</feature>
<evidence type="ECO:0000313" key="3">
    <source>
        <dbReference type="Proteomes" id="UP000053660"/>
    </source>
</evidence>
<dbReference type="InterPro" id="IPR011682">
    <property type="entry name" value="Glyco_hydro_38_C"/>
</dbReference>
<gene>
    <name evidence="2" type="ORF">OESDEN_05399</name>
</gene>
<evidence type="ECO:0000313" key="2">
    <source>
        <dbReference type="EMBL" id="KHJ94667.1"/>
    </source>
</evidence>
<keyword evidence="3" id="KW-1185">Reference proteome</keyword>
<dbReference type="OrthoDB" id="10261055at2759"/>
<protein>
    <recommendedName>
        <fullName evidence="1">Glycosyl hydrolase family 38 C-terminal domain-containing protein</fullName>
    </recommendedName>
</protein>
<name>A0A0B1TFU9_OESDE</name>
<dbReference type="Gene3D" id="2.70.98.30">
    <property type="entry name" value="Golgi alpha-mannosidase II, domain 4"/>
    <property type="match status" value="1"/>
</dbReference>
<dbReference type="PANTHER" id="PTHR11607">
    <property type="entry name" value="ALPHA-MANNOSIDASE"/>
    <property type="match status" value="1"/>
</dbReference>
<dbReference type="Proteomes" id="UP000053660">
    <property type="component" value="Unassembled WGS sequence"/>
</dbReference>
<dbReference type="InterPro" id="IPR050843">
    <property type="entry name" value="Glycosyl_Hydrlase_38"/>
</dbReference>
<proteinExistence type="predicted"/>
<reference evidence="2 3" key="1">
    <citation type="submission" date="2014-03" db="EMBL/GenBank/DDBJ databases">
        <title>Draft genome of the hookworm Oesophagostomum dentatum.</title>
        <authorList>
            <person name="Mitreva M."/>
        </authorList>
    </citation>
    <scope>NUCLEOTIDE SEQUENCE [LARGE SCALE GENOMIC DNA]</scope>
    <source>
        <strain evidence="2 3">OD-Hann</strain>
    </source>
</reference>
<dbReference type="GO" id="GO:0004559">
    <property type="term" value="F:alpha-mannosidase activity"/>
    <property type="evidence" value="ECO:0007669"/>
    <property type="project" value="InterPro"/>
</dbReference>
<dbReference type="AlphaFoldDB" id="A0A0B1TFU9"/>